<accession>A0ABQ1QPJ6</accession>
<feature type="domain" description="OmpA-like" evidence="3">
    <location>
        <begin position="147"/>
        <end position="274"/>
    </location>
</feature>
<protein>
    <submittedName>
        <fullName evidence="4">Flagellar motor protein MotB</fullName>
    </submittedName>
</protein>
<name>A0ABQ1QPJ6_9FLAO</name>
<dbReference type="SUPFAM" id="SSF103088">
    <property type="entry name" value="OmpA-like"/>
    <property type="match status" value="1"/>
</dbReference>
<dbReference type="Proteomes" id="UP000625780">
    <property type="component" value="Unassembled WGS sequence"/>
</dbReference>
<evidence type="ECO:0000256" key="2">
    <source>
        <dbReference type="SAM" id="Coils"/>
    </source>
</evidence>
<dbReference type="PANTHER" id="PTHR30329:SF20">
    <property type="entry name" value="EXPORTED PROTEIN"/>
    <property type="match status" value="1"/>
</dbReference>
<dbReference type="PANTHER" id="PTHR30329">
    <property type="entry name" value="STATOR ELEMENT OF FLAGELLAR MOTOR COMPLEX"/>
    <property type="match status" value="1"/>
</dbReference>
<feature type="coiled-coil region" evidence="2">
    <location>
        <begin position="28"/>
        <end position="90"/>
    </location>
</feature>
<gene>
    <name evidence="4" type="ORF">GCM10011361_03510</name>
</gene>
<proteinExistence type="predicted"/>
<evidence type="ECO:0000313" key="4">
    <source>
        <dbReference type="EMBL" id="GGD39695.1"/>
    </source>
</evidence>
<keyword evidence="4" id="KW-0282">Flagellum</keyword>
<keyword evidence="4" id="KW-0969">Cilium</keyword>
<dbReference type="Pfam" id="PF00691">
    <property type="entry name" value="OmpA"/>
    <property type="match status" value="1"/>
</dbReference>
<dbReference type="InterPro" id="IPR050330">
    <property type="entry name" value="Bact_OuterMem_StrucFunc"/>
</dbReference>
<organism evidence="4 5">
    <name type="scientific">Muriicola marianensis</name>
    <dbReference type="NCBI Taxonomy" id="1324801"/>
    <lineage>
        <taxon>Bacteria</taxon>
        <taxon>Pseudomonadati</taxon>
        <taxon>Bacteroidota</taxon>
        <taxon>Flavobacteriia</taxon>
        <taxon>Flavobacteriales</taxon>
        <taxon>Flavobacteriaceae</taxon>
        <taxon>Muriicola</taxon>
    </lineage>
</organism>
<dbReference type="PROSITE" id="PS51123">
    <property type="entry name" value="OMPA_2"/>
    <property type="match status" value="1"/>
</dbReference>
<reference evidence="5" key="1">
    <citation type="journal article" date="2019" name="Int. J. Syst. Evol. Microbiol.">
        <title>The Global Catalogue of Microorganisms (GCM) 10K type strain sequencing project: providing services to taxonomists for standard genome sequencing and annotation.</title>
        <authorList>
            <consortium name="The Broad Institute Genomics Platform"/>
            <consortium name="The Broad Institute Genome Sequencing Center for Infectious Disease"/>
            <person name="Wu L."/>
            <person name="Ma J."/>
        </authorList>
    </citation>
    <scope>NUCLEOTIDE SEQUENCE [LARGE SCALE GENOMIC DNA]</scope>
    <source>
        <strain evidence="5">CGMCC 1.12606</strain>
    </source>
</reference>
<evidence type="ECO:0000313" key="5">
    <source>
        <dbReference type="Proteomes" id="UP000625780"/>
    </source>
</evidence>
<dbReference type="InterPro" id="IPR006665">
    <property type="entry name" value="OmpA-like"/>
</dbReference>
<keyword evidence="1" id="KW-0472">Membrane</keyword>
<sequence>MNIELMKKKLILLGCVTCLAVAGYSQSKKELLLRLEERDKEILNLKNDLTASKQEAARYKAEMEAVNFQMEELKATNASLLQNLTNFTELSNKKTENISKSLETLRNKEIQLKKISDALTSTDSTTLALLTSFKNTLGSEVKTGLSGGAVTIILDNLFLFKEVDRNYQVVPEALPVLEKVASVLKKHPGLKIMVEANSNALEFKDIKLKDNWDLSSLQASSVVRVLADTYGIDPNRIQAVGKSEYGFNGIETTTRIRIQPPYEKFYGTIREMMK</sequence>
<dbReference type="InterPro" id="IPR036737">
    <property type="entry name" value="OmpA-like_sf"/>
</dbReference>
<keyword evidence="4" id="KW-0966">Cell projection</keyword>
<keyword evidence="5" id="KW-1185">Reference proteome</keyword>
<evidence type="ECO:0000256" key="1">
    <source>
        <dbReference type="PROSITE-ProRule" id="PRU00473"/>
    </source>
</evidence>
<dbReference type="Gene3D" id="3.30.1330.60">
    <property type="entry name" value="OmpA-like domain"/>
    <property type="match status" value="1"/>
</dbReference>
<evidence type="ECO:0000259" key="3">
    <source>
        <dbReference type="PROSITE" id="PS51123"/>
    </source>
</evidence>
<keyword evidence="2" id="KW-0175">Coiled coil</keyword>
<dbReference type="EMBL" id="BMFH01000001">
    <property type="protein sequence ID" value="GGD39695.1"/>
    <property type="molecule type" value="Genomic_DNA"/>
</dbReference>
<comment type="caution">
    <text evidence="4">The sequence shown here is derived from an EMBL/GenBank/DDBJ whole genome shotgun (WGS) entry which is preliminary data.</text>
</comment>